<organism evidence="1 2">
    <name type="scientific">Thiomicrorhabdus marina</name>
    <dbReference type="NCBI Taxonomy" id="2818442"/>
    <lineage>
        <taxon>Bacteria</taxon>
        <taxon>Pseudomonadati</taxon>
        <taxon>Pseudomonadota</taxon>
        <taxon>Gammaproteobacteria</taxon>
        <taxon>Thiotrichales</taxon>
        <taxon>Piscirickettsiaceae</taxon>
        <taxon>Thiomicrorhabdus</taxon>
    </lineage>
</organism>
<accession>A0ABS3Q2K2</accession>
<name>A0ABS3Q2K2_9GAMM</name>
<sequence length="52" mass="5768">MTVLAKQKTAKQIVNDGDHTNHKVLPVNGDLYFLLKADGSIKNIQKTANDPY</sequence>
<dbReference type="RefSeq" id="WP_208147741.1">
    <property type="nucleotide sequence ID" value="NZ_JAGETV010000003.1"/>
</dbReference>
<keyword evidence="2" id="KW-1185">Reference proteome</keyword>
<proteinExistence type="predicted"/>
<reference evidence="1 2" key="1">
    <citation type="submission" date="2021-03" db="EMBL/GenBank/DDBJ databases">
        <title>Thiomicrorhabdus sp.nov.,novel sulfur-oxidizing bacteria isolated from coastal sediment.</title>
        <authorList>
            <person name="Liu X."/>
        </authorList>
    </citation>
    <scope>NUCLEOTIDE SEQUENCE [LARGE SCALE GENOMIC DNA]</scope>
    <source>
        <strain evidence="1 2">6S2-11</strain>
    </source>
</reference>
<evidence type="ECO:0000313" key="1">
    <source>
        <dbReference type="EMBL" id="MBO1926550.1"/>
    </source>
</evidence>
<comment type="caution">
    <text evidence="1">The sequence shown here is derived from an EMBL/GenBank/DDBJ whole genome shotgun (WGS) entry which is preliminary data.</text>
</comment>
<protein>
    <submittedName>
        <fullName evidence="1">Uncharacterized protein</fullName>
    </submittedName>
</protein>
<dbReference type="Proteomes" id="UP000664835">
    <property type="component" value="Unassembled WGS sequence"/>
</dbReference>
<evidence type="ECO:0000313" key="2">
    <source>
        <dbReference type="Proteomes" id="UP000664835"/>
    </source>
</evidence>
<dbReference type="EMBL" id="JAGETV010000003">
    <property type="protein sequence ID" value="MBO1926550.1"/>
    <property type="molecule type" value="Genomic_DNA"/>
</dbReference>
<gene>
    <name evidence="1" type="ORF">J3998_03090</name>
</gene>